<evidence type="ECO:0000313" key="2">
    <source>
        <dbReference type="EMBL" id="RGR97907.1"/>
    </source>
</evidence>
<dbReference type="RefSeq" id="WP_007569615.1">
    <property type="nucleotide sequence ID" value="NZ_CABKNL010000027.1"/>
</dbReference>
<dbReference type="EMBL" id="QRUU01000017">
    <property type="protein sequence ID" value="RGR97907.1"/>
    <property type="molecule type" value="Genomic_DNA"/>
</dbReference>
<evidence type="ECO:0000256" key="1">
    <source>
        <dbReference type="SAM" id="Phobius"/>
    </source>
</evidence>
<protein>
    <recommendedName>
        <fullName evidence="4">PH domain-containing protein</fullName>
    </recommendedName>
</protein>
<dbReference type="GeneID" id="79860908"/>
<accession>A0A412GSU6</accession>
<comment type="caution">
    <text evidence="2">The sequence shown here is derived from an EMBL/GenBank/DDBJ whole genome shotgun (WGS) entry which is preliminary data.</text>
</comment>
<sequence>MENFKVKNRLVYGGYIALLWLLGGLAFYYILNIITQSPEEDSSLLCHYSSYIVIGIVISWMHSRTYYSLMNGILQIRTPHVIVKTLILQNIIKADCHASAKFHLLRGWYNVSLTDQKGKKVYLYTENAKRLIELLKEKNIEMSVL</sequence>
<keyword evidence="1" id="KW-1133">Transmembrane helix</keyword>
<organism evidence="2 3">
    <name type="scientific">Phocaeicola coprocola</name>
    <dbReference type="NCBI Taxonomy" id="310298"/>
    <lineage>
        <taxon>Bacteria</taxon>
        <taxon>Pseudomonadati</taxon>
        <taxon>Bacteroidota</taxon>
        <taxon>Bacteroidia</taxon>
        <taxon>Bacteroidales</taxon>
        <taxon>Bacteroidaceae</taxon>
        <taxon>Phocaeicola</taxon>
    </lineage>
</organism>
<dbReference type="Proteomes" id="UP000285864">
    <property type="component" value="Unassembled WGS sequence"/>
</dbReference>
<proteinExistence type="predicted"/>
<feature type="transmembrane region" description="Helical" evidence="1">
    <location>
        <begin position="12"/>
        <end position="30"/>
    </location>
</feature>
<name>A0A412GSU6_9BACT</name>
<evidence type="ECO:0008006" key="4">
    <source>
        <dbReference type="Google" id="ProtNLM"/>
    </source>
</evidence>
<evidence type="ECO:0000313" key="3">
    <source>
        <dbReference type="Proteomes" id="UP000285864"/>
    </source>
</evidence>
<feature type="transmembrane region" description="Helical" evidence="1">
    <location>
        <begin position="42"/>
        <end position="61"/>
    </location>
</feature>
<keyword evidence="1" id="KW-0812">Transmembrane</keyword>
<reference evidence="2 3" key="1">
    <citation type="submission" date="2018-08" db="EMBL/GenBank/DDBJ databases">
        <title>A genome reference for cultivated species of the human gut microbiota.</title>
        <authorList>
            <person name="Zou Y."/>
            <person name="Xue W."/>
            <person name="Luo G."/>
        </authorList>
    </citation>
    <scope>NUCLEOTIDE SEQUENCE [LARGE SCALE GENOMIC DNA]</scope>
    <source>
        <strain evidence="2 3">AF24-2</strain>
    </source>
</reference>
<dbReference type="AlphaFoldDB" id="A0A412GSU6"/>
<keyword evidence="3" id="KW-1185">Reference proteome</keyword>
<gene>
    <name evidence="2" type="ORF">DWY20_05850</name>
</gene>
<keyword evidence="1" id="KW-0472">Membrane</keyword>